<comment type="subcellular location">
    <subcellularLocation>
        <location evidence="1">Cell membrane</location>
        <topology evidence="1">Single-pass type I membrane protein</topology>
    </subcellularLocation>
</comment>
<dbReference type="InterPro" id="IPR001507">
    <property type="entry name" value="ZP_dom"/>
</dbReference>
<reference evidence="11" key="2">
    <citation type="submission" date="2017-02" db="UniProtKB">
        <authorList>
            <consortium name="WormBaseParasite"/>
        </authorList>
    </citation>
    <scope>IDENTIFICATION</scope>
</reference>
<dbReference type="PANTHER" id="PTHR22907">
    <property type="entry name" value="GH04558P"/>
    <property type="match status" value="1"/>
</dbReference>
<evidence type="ECO:0000313" key="10">
    <source>
        <dbReference type="Proteomes" id="UP000035642"/>
    </source>
</evidence>
<dbReference type="STRING" id="6313.A0A0K0DJ28"/>
<evidence type="ECO:0000256" key="2">
    <source>
        <dbReference type="ARBA" id="ARBA00022460"/>
    </source>
</evidence>
<feature type="chain" id="PRO_5012836589" evidence="8">
    <location>
        <begin position="16"/>
        <end position="271"/>
    </location>
</feature>
<dbReference type="Pfam" id="PF25301">
    <property type="entry name" value="CUT_C"/>
    <property type="match status" value="1"/>
</dbReference>
<evidence type="ECO:0000256" key="6">
    <source>
        <dbReference type="ARBA" id="ARBA00022989"/>
    </source>
</evidence>
<evidence type="ECO:0000256" key="5">
    <source>
        <dbReference type="ARBA" id="ARBA00022729"/>
    </source>
</evidence>
<evidence type="ECO:0000259" key="9">
    <source>
        <dbReference type="PROSITE" id="PS51034"/>
    </source>
</evidence>
<dbReference type="WBParaSite" id="ACAC_0001136901-mRNA-1">
    <property type="protein sequence ID" value="ACAC_0001136901-mRNA-1"/>
    <property type="gene ID" value="ACAC_0001136901"/>
</dbReference>
<sequence>MIPVLLGVVVATVVAWIDAPPPQLDNGVTSLPEVKCLEDQLKLTFKTQRPFQGRIFVKGMSDKDSCVSKYIANTKPEVTFELHNGACNMRRTRMLGPERRGMEQSITVIVSFHSTFITKVDKAYRCTCFYMEADEVVSSRFDVSALPTTDVIDTARMPVCSYTVRRDSIRGPLVQYAKIGDPVYHVWQCDSGRSSFLRGVPKRFDMFSMLVHSCFVDDSNGQDRKAFIDEHGCAIDPIIVPDLKYNKENNFAYSQVNVFSFADKVSISSFY</sequence>
<evidence type="ECO:0000256" key="4">
    <source>
        <dbReference type="ARBA" id="ARBA00022692"/>
    </source>
</evidence>
<dbReference type="Pfam" id="PF25057">
    <property type="entry name" value="CUT_N"/>
    <property type="match status" value="1"/>
</dbReference>
<keyword evidence="4" id="KW-0812">Transmembrane</keyword>
<keyword evidence="2" id="KW-0193">Cuticle</keyword>
<keyword evidence="10" id="KW-1185">Reference proteome</keyword>
<evidence type="ECO:0000256" key="3">
    <source>
        <dbReference type="ARBA" id="ARBA00022475"/>
    </source>
</evidence>
<dbReference type="GO" id="GO:0042302">
    <property type="term" value="F:structural constituent of cuticle"/>
    <property type="evidence" value="ECO:0007669"/>
    <property type="project" value="UniProtKB-KW"/>
</dbReference>
<dbReference type="SMART" id="SM00241">
    <property type="entry name" value="ZP"/>
    <property type="match status" value="1"/>
</dbReference>
<dbReference type="PROSITE" id="PS51034">
    <property type="entry name" value="ZP_2"/>
    <property type="match status" value="1"/>
</dbReference>
<dbReference type="GO" id="GO:0005886">
    <property type="term" value="C:plasma membrane"/>
    <property type="evidence" value="ECO:0007669"/>
    <property type="project" value="UniProtKB-SubCell"/>
</dbReference>
<name>A0A0K0DJ28_ANGCA</name>
<organism evidence="10 11">
    <name type="scientific">Angiostrongylus cantonensis</name>
    <name type="common">Rat lungworm</name>
    <dbReference type="NCBI Taxonomy" id="6313"/>
    <lineage>
        <taxon>Eukaryota</taxon>
        <taxon>Metazoa</taxon>
        <taxon>Ecdysozoa</taxon>
        <taxon>Nematoda</taxon>
        <taxon>Chromadorea</taxon>
        <taxon>Rhabditida</taxon>
        <taxon>Rhabditina</taxon>
        <taxon>Rhabditomorpha</taxon>
        <taxon>Strongyloidea</taxon>
        <taxon>Metastrongylidae</taxon>
        <taxon>Angiostrongylus</taxon>
    </lineage>
</organism>
<dbReference type="InterPro" id="IPR051962">
    <property type="entry name" value="Cuticlin"/>
</dbReference>
<feature type="domain" description="ZP" evidence="9">
    <location>
        <begin position="35"/>
        <end position="271"/>
    </location>
</feature>
<dbReference type="AlphaFoldDB" id="A0A0K0DJ28"/>
<evidence type="ECO:0000313" key="11">
    <source>
        <dbReference type="WBParaSite" id="ACAC_0001136901-mRNA-1"/>
    </source>
</evidence>
<keyword evidence="6" id="KW-1133">Transmembrane helix</keyword>
<proteinExistence type="predicted"/>
<keyword evidence="3" id="KW-1003">Cell membrane</keyword>
<dbReference type="InterPro" id="IPR057475">
    <property type="entry name" value="CUT_C"/>
</dbReference>
<protein>
    <submittedName>
        <fullName evidence="11">ZP domain-containing protein</fullName>
    </submittedName>
</protein>
<dbReference type="Proteomes" id="UP000035642">
    <property type="component" value="Unassembled WGS sequence"/>
</dbReference>
<evidence type="ECO:0000256" key="7">
    <source>
        <dbReference type="ARBA" id="ARBA00023136"/>
    </source>
</evidence>
<reference evidence="10" key="1">
    <citation type="submission" date="2012-09" db="EMBL/GenBank/DDBJ databases">
        <authorList>
            <person name="Martin A.A."/>
        </authorList>
    </citation>
    <scope>NUCLEOTIDE SEQUENCE</scope>
</reference>
<keyword evidence="7" id="KW-0472">Membrane</keyword>
<dbReference type="InterPro" id="IPR056953">
    <property type="entry name" value="CUT_N"/>
</dbReference>
<keyword evidence="5 8" id="KW-0732">Signal</keyword>
<evidence type="ECO:0000256" key="8">
    <source>
        <dbReference type="SAM" id="SignalP"/>
    </source>
</evidence>
<dbReference type="PANTHER" id="PTHR22907:SF27">
    <property type="entry name" value="ZP DOMAIN-CONTAINING PROTEIN"/>
    <property type="match status" value="1"/>
</dbReference>
<feature type="signal peptide" evidence="8">
    <location>
        <begin position="1"/>
        <end position="15"/>
    </location>
</feature>
<accession>A0A0K0DJ28</accession>
<evidence type="ECO:0000256" key="1">
    <source>
        <dbReference type="ARBA" id="ARBA00004251"/>
    </source>
</evidence>